<keyword evidence="1" id="KW-0732">Signal</keyword>
<name>A0A6J4KX88_9SPHI</name>
<dbReference type="PANTHER" id="PTHR36057">
    <property type="match status" value="1"/>
</dbReference>
<evidence type="ECO:0000256" key="1">
    <source>
        <dbReference type="SAM" id="SignalP"/>
    </source>
</evidence>
<dbReference type="InterPro" id="IPR036249">
    <property type="entry name" value="Thioredoxin-like_sf"/>
</dbReference>
<dbReference type="PANTHER" id="PTHR36057:SF1">
    <property type="entry name" value="LIPOPROTEIN LIPID ATTACHMENT SITE-LIKE PROTEIN, PUTATIVE (DUF1223)-RELATED"/>
    <property type="match status" value="1"/>
</dbReference>
<proteinExistence type="predicted"/>
<protein>
    <recommendedName>
        <fullName evidence="3">DUF1223 domain-containing protein</fullName>
    </recommendedName>
</protein>
<feature type="chain" id="PRO_5026959692" description="DUF1223 domain-containing protein" evidence="1">
    <location>
        <begin position="18"/>
        <end position="250"/>
    </location>
</feature>
<dbReference type="EMBL" id="CADCTQ010000532">
    <property type="protein sequence ID" value="CAA9313651.1"/>
    <property type="molecule type" value="Genomic_DNA"/>
</dbReference>
<dbReference type="AlphaFoldDB" id="A0A6J4KX88"/>
<accession>A0A6J4KX88</accession>
<evidence type="ECO:0008006" key="3">
    <source>
        <dbReference type="Google" id="ProtNLM"/>
    </source>
</evidence>
<reference evidence="2" key="1">
    <citation type="submission" date="2020-02" db="EMBL/GenBank/DDBJ databases">
        <authorList>
            <person name="Meier V. D."/>
        </authorList>
    </citation>
    <scope>NUCLEOTIDE SEQUENCE</scope>
    <source>
        <strain evidence="2">AVDCRST_MAG56</strain>
    </source>
</reference>
<dbReference type="Pfam" id="PF06764">
    <property type="entry name" value="DUF1223"/>
    <property type="match status" value="1"/>
</dbReference>
<dbReference type="SUPFAM" id="SSF52833">
    <property type="entry name" value="Thioredoxin-like"/>
    <property type="match status" value="1"/>
</dbReference>
<feature type="signal peptide" evidence="1">
    <location>
        <begin position="1"/>
        <end position="17"/>
    </location>
</feature>
<dbReference type="InterPro" id="IPR010634">
    <property type="entry name" value="DUF1223"/>
</dbReference>
<organism evidence="2">
    <name type="scientific">uncultured Cytophagales bacterium</name>
    <dbReference type="NCBI Taxonomy" id="158755"/>
    <lineage>
        <taxon>Bacteria</taxon>
        <taxon>Pseudomonadati</taxon>
        <taxon>Bacteroidota</taxon>
        <taxon>Sphingobacteriia</taxon>
        <taxon>Sphingobacteriales</taxon>
        <taxon>environmental samples</taxon>
    </lineage>
</organism>
<evidence type="ECO:0000313" key="2">
    <source>
        <dbReference type="EMBL" id="CAA9313651.1"/>
    </source>
</evidence>
<gene>
    <name evidence="2" type="ORF">AVDCRST_MAG56-6415</name>
</gene>
<sequence>MRAFAVFLFTIPLLAGALSDPRPAGKPPANEGFALVELFTSEGCSSCPPADRLLDRLGKEFAHQPVYLLSYHVDYWDHLGWKDAYSDPAFTKRQREYAASLHAQSVYTPQVVVNGRTELVGSNEKGVRAALRQYLGTPAPAELEMEGRLTDDRRVKLTYRTRGQQPARLLLAFARREVQTRVGRGENGGKTLLHRNVVGKLVPLRLSGEGTGEAVVPLPAGFAPADWELIAFLQHPETGAVLAGKRVVVP</sequence>